<dbReference type="PROSITE" id="PS00131">
    <property type="entry name" value="CARBOXYPEPT_SER_SER"/>
    <property type="match status" value="1"/>
</dbReference>
<dbReference type="EMBL" id="FMWP01000091">
    <property type="protein sequence ID" value="SCZ96819.1"/>
    <property type="molecule type" value="Genomic_DNA"/>
</dbReference>
<dbReference type="GO" id="GO:0000324">
    <property type="term" value="C:fungal-type vacuole"/>
    <property type="evidence" value="ECO:0007669"/>
    <property type="project" value="TreeGrafter"/>
</dbReference>
<keyword evidence="9" id="KW-1185">Reference proteome</keyword>
<dbReference type="EC" id="3.4.16.-" evidence="7"/>
<evidence type="ECO:0000256" key="2">
    <source>
        <dbReference type="ARBA" id="ARBA00022645"/>
    </source>
</evidence>
<dbReference type="PANTHER" id="PTHR11802:SF113">
    <property type="entry name" value="SERINE CARBOXYPEPTIDASE CTSA-4.1"/>
    <property type="match status" value="1"/>
</dbReference>
<keyword evidence="4 7" id="KW-0732">Signal</keyword>
<comment type="similarity">
    <text evidence="1 7">Belongs to the peptidase S10 family.</text>
</comment>
<dbReference type="GO" id="GO:0006508">
    <property type="term" value="P:proteolysis"/>
    <property type="evidence" value="ECO:0007669"/>
    <property type="project" value="UniProtKB-KW"/>
</dbReference>
<evidence type="ECO:0000256" key="7">
    <source>
        <dbReference type="RuleBase" id="RU361156"/>
    </source>
</evidence>
<keyword evidence="2 7" id="KW-0121">Carboxypeptidase</keyword>
<dbReference type="Gene3D" id="1.10.287.410">
    <property type="match status" value="1"/>
</dbReference>
<dbReference type="AlphaFoldDB" id="A0A2X0NLA3"/>
<evidence type="ECO:0000256" key="1">
    <source>
        <dbReference type="ARBA" id="ARBA00009431"/>
    </source>
</evidence>
<dbReference type="Proteomes" id="UP000249723">
    <property type="component" value="Unassembled WGS sequence"/>
</dbReference>
<dbReference type="Pfam" id="PF00450">
    <property type="entry name" value="Peptidase_S10"/>
    <property type="match status" value="1"/>
</dbReference>
<dbReference type="InterPro" id="IPR001563">
    <property type="entry name" value="Peptidase_S10"/>
</dbReference>
<dbReference type="PROSITE" id="PS00560">
    <property type="entry name" value="CARBOXYPEPT_SER_HIS"/>
    <property type="match status" value="1"/>
</dbReference>
<accession>A0A2X0NLA3</accession>
<evidence type="ECO:0000313" key="9">
    <source>
        <dbReference type="Proteomes" id="UP000249723"/>
    </source>
</evidence>
<evidence type="ECO:0000256" key="4">
    <source>
        <dbReference type="ARBA" id="ARBA00022729"/>
    </source>
</evidence>
<dbReference type="PANTHER" id="PTHR11802">
    <property type="entry name" value="SERINE PROTEASE FAMILY S10 SERINE CARBOXYPEPTIDASE"/>
    <property type="match status" value="1"/>
</dbReference>
<evidence type="ECO:0000313" key="8">
    <source>
        <dbReference type="EMBL" id="SCZ96819.1"/>
    </source>
</evidence>
<dbReference type="STRING" id="289078.A0A2X0NLA3"/>
<evidence type="ECO:0000256" key="5">
    <source>
        <dbReference type="ARBA" id="ARBA00022801"/>
    </source>
</evidence>
<dbReference type="InterPro" id="IPR018202">
    <property type="entry name" value="Ser_caboxypep_ser_AS"/>
</dbReference>
<feature type="signal peptide" evidence="7">
    <location>
        <begin position="1"/>
        <end position="21"/>
    </location>
</feature>
<dbReference type="InterPro" id="IPR029058">
    <property type="entry name" value="AB_hydrolase_fold"/>
</dbReference>
<organism evidence="8 9">
    <name type="scientific">Microbotryum saponariae</name>
    <dbReference type="NCBI Taxonomy" id="289078"/>
    <lineage>
        <taxon>Eukaryota</taxon>
        <taxon>Fungi</taxon>
        <taxon>Dikarya</taxon>
        <taxon>Basidiomycota</taxon>
        <taxon>Pucciniomycotina</taxon>
        <taxon>Microbotryomycetes</taxon>
        <taxon>Microbotryales</taxon>
        <taxon>Microbotryaceae</taxon>
        <taxon>Microbotryum</taxon>
    </lineage>
</organism>
<name>A0A2X0NLA3_9BASI</name>
<evidence type="ECO:0000256" key="3">
    <source>
        <dbReference type="ARBA" id="ARBA00022670"/>
    </source>
</evidence>
<proteinExistence type="inferred from homology"/>
<evidence type="ECO:0000256" key="6">
    <source>
        <dbReference type="ARBA" id="ARBA00023180"/>
    </source>
</evidence>
<feature type="chain" id="PRO_5016474180" description="Carboxypeptidase" evidence="7">
    <location>
        <begin position="22"/>
        <end position="496"/>
    </location>
</feature>
<dbReference type="SUPFAM" id="SSF53474">
    <property type="entry name" value="alpha/beta-Hydrolases"/>
    <property type="match status" value="1"/>
</dbReference>
<dbReference type="OrthoDB" id="443318at2759"/>
<dbReference type="PRINTS" id="PR00724">
    <property type="entry name" value="CRBOXYPTASEC"/>
</dbReference>
<dbReference type="Gene3D" id="3.40.50.1820">
    <property type="entry name" value="alpha/beta hydrolase"/>
    <property type="match status" value="1"/>
</dbReference>
<protein>
    <recommendedName>
        <fullName evidence="7">Carboxypeptidase</fullName>
        <ecNumber evidence="7">3.4.16.-</ecNumber>
    </recommendedName>
</protein>
<dbReference type="InterPro" id="IPR033124">
    <property type="entry name" value="Ser_caboxypep_his_AS"/>
</dbReference>
<dbReference type="GO" id="GO:0004185">
    <property type="term" value="F:serine-type carboxypeptidase activity"/>
    <property type="evidence" value="ECO:0007669"/>
    <property type="project" value="UniProtKB-UniRule"/>
</dbReference>
<gene>
    <name evidence="8" type="ORF">BZ3500_MVSOF-1268-A1-R1_CHR4-1G06752</name>
</gene>
<keyword evidence="6" id="KW-0325">Glycoprotein</keyword>
<keyword evidence="5 7" id="KW-0378">Hydrolase</keyword>
<reference evidence="9" key="1">
    <citation type="submission" date="2016-10" db="EMBL/GenBank/DDBJ databases">
        <authorList>
            <person name="Jeantristanb JTB J.-T."/>
            <person name="Ricardo R."/>
        </authorList>
    </citation>
    <scope>NUCLEOTIDE SEQUENCE [LARGE SCALE GENOMIC DNA]</scope>
</reference>
<keyword evidence="3 7" id="KW-0645">Protease</keyword>
<sequence length="496" mass="54807">MMWSTLLIPITATLAATAVHATTSPAAVGANSFWGHSKGSETVAKGDISNGTTFQFIFHPDFSDHKFRIKESKLCGDKDKAHSGYLDIAEHTHLFFFFAESRDKPDEDALLLWLNGGPGCSSMTGFLLENGPCLVTNEGKSSTFNPYSWNSNANMIFLDSPVNVGFSKARKHVNTSHEAAEDIYIFMQLFYRAFPELAKNHFHVMGESYAGMYIPNVASVILDKNKHLDGATPDTIHVPLVSMAIGNGFVEIVAALRGQVDFACGKGVHAAIYNTSTCKTLYSQVTTCASRVTPCRQKSTQQTCFQAEKACLKLGQPYEYGDLNPYDVSKKCDRSPSKDGPLCYKQAFWILVYLNLASVRAELGVDFKAKPFELCSTSVYNTFAQSGDWVGNTPALISELLESKIRALVYVGVNDFVCNYLANRDWTTALQWSDQRQYVNAPFTEFKMPNGKDVGKTKSSGPLTYLEVDGAGHMVPHDKPVEALEMINRWIRGGQF</sequence>